<evidence type="ECO:0000313" key="1">
    <source>
        <dbReference type="EMBL" id="EGH44551.1"/>
    </source>
</evidence>
<protein>
    <submittedName>
        <fullName evidence="1">Uncharacterized protein</fullName>
    </submittedName>
</protein>
<comment type="caution">
    <text evidence="1">The sequence shown here is derived from an EMBL/GenBank/DDBJ whole genome shotgun (WGS) entry which is preliminary data.</text>
</comment>
<evidence type="ECO:0000313" key="2">
    <source>
        <dbReference type="Proteomes" id="UP000004986"/>
    </source>
</evidence>
<gene>
    <name evidence="1" type="ORF">PSYPI_20093</name>
</gene>
<accession>F3GBV1</accession>
<name>F3GBV1_PSESJ</name>
<dbReference type="BioCyc" id="PSYR629263:G11X0-3904-MONOMER"/>
<dbReference type="PATRIC" id="fig|629263.4.peg.3280"/>
<reference evidence="1 2" key="1">
    <citation type="journal article" date="2011" name="PLoS Pathog.">
        <title>Dynamic evolution of pathogenicity revealed by sequencing and comparative genomics of 19 Pseudomonas syringae isolates.</title>
        <authorList>
            <person name="Baltrus D.A."/>
            <person name="Nishimura M.T."/>
            <person name="Romanchuk A."/>
            <person name="Chang J.H."/>
            <person name="Mukhtar M.S."/>
            <person name="Cherkis K."/>
            <person name="Roach J."/>
            <person name="Grant S.R."/>
            <person name="Jones C.D."/>
            <person name="Dangl J.L."/>
        </authorList>
    </citation>
    <scope>NUCLEOTIDE SEQUENCE [LARGE SCALE GENOMIC DNA]</scope>
    <source>
        <strain evidence="1 2">1704B</strain>
    </source>
</reference>
<dbReference type="Proteomes" id="UP000004986">
    <property type="component" value="Unassembled WGS sequence"/>
</dbReference>
<keyword evidence="2" id="KW-1185">Reference proteome</keyword>
<dbReference type="HOGENOM" id="CLU_3156891_0_0_6"/>
<dbReference type="EMBL" id="AEAI01000998">
    <property type="protein sequence ID" value="EGH44551.1"/>
    <property type="molecule type" value="Genomic_DNA"/>
</dbReference>
<organism evidence="1 2">
    <name type="scientific">Pseudomonas syringae pv. pisi str. 1704B</name>
    <dbReference type="NCBI Taxonomy" id="629263"/>
    <lineage>
        <taxon>Bacteria</taxon>
        <taxon>Pseudomonadati</taxon>
        <taxon>Pseudomonadota</taxon>
        <taxon>Gammaproteobacteria</taxon>
        <taxon>Pseudomonadales</taxon>
        <taxon>Pseudomonadaceae</taxon>
        <taxon>Pseudomonas</taxon>
        <taxon>Pseudomonas syringae</taxon>
    </lineage>
</organism>
<proteinExistence type="predicted"/>
<dbReference type="AlphaFoldDB" id="F3GBV1"/>
<sequence>MRKAGISPAGNGSAACAKAGRVALDRMNAVSKARSIGVTMNHGRVPGE</sequence>
<dbReference type="PROSITE" id="PS51257">
    <property type="entry name" value="PROKAR_LIPOPROTEIN"/>
    <property type="match status" value="1"/>
</dbReference>